<evidence type="ECO:0000256" key="2">
    <source>
        <dbReference type="SAM" id="Phobius"/>
    </source>
</evidence>
<dbReference type="EMBL" id="JAUPFM010000001">
    <property type="protein sequence ID" value="KAK2863263.1"/>
    <property type="molecule type" value="Genomic_DNA"/>
</dbReference>
<comment type="caution">
    <text evidence="4">The sequence shown here is derived from an EMBL/GenBank/DDBJ whole genome shotgun (WGS) entry which is preliminary data.</text>
</comment>
<name>A0AA88NTT3_CHASR</name>
<feature type="signal peptide" evidence="3">
    <location>
        <begin position="1"/>
        <end position="18"/>
    </location>
</feature>
<gene>
    <name evidence="4" type="ORF">Q5P01_002796</name>
</gene>
<feature type="transmembrane region" description="Helical" evidence="2">
    <location>
        <begin position="131"/>
        <end position="153"/>
    </location>
</feature>
<proteinExistence type="predicted"/>
<protein>
    <submittedName>
        <fullName evidence="4">Uncharacterized protein</fullName>
    </submittedName>
</protein>
<keyword evidence="3" id="KW-0732">Signal</keyword>
<reference evidence="4" key="1">
    <citation type="submission" date="2023-07" db="EMBL/GenBank/DDBJ databases">
        <title>Chromosome-level Genome Assembly of Striped Snakehead (Channa striata).</title>
        <authorList>
            <person name="Liu H."/>
        </authorList>
    </citation>
    <scope>NUCLEOTIDE SEQUENCE</scope>
    <source>
        <strain evidence="4">Gz</strain>
        <tissue evidence="4">Muscle</tissue>
    </source>
</reference>
<sequence>MKLCICFLVVASSAVSSGQSVQTNDSSIPEATAQLNQTQIEDPQPTSVPTSPQANTLVDIKVLGSDGSEQADRNSTEEDANNSTVKVVIVTVSKRGPTTSTPSGVDVTTAFTETKSTSKPVEIKDSGSSSWGYVILVLIILVIIILCVILYFLRRVSRTYSFDLQRPSPVSRLNEPVGTFEPVYLDDLEQPAPNDQVTTDEVSPPPVANGTSQPSEEKASSGESAPQEQPDANGLETSPVVDSSSSSGESLADKTPSPSTSTNLLFDGVGEEQKNENNNNPIVCSTNPFVEINLDEPALCDQLLTSPQATSSVLPFSFSLTSSS</sequence>
<keyword evidence="2" id="KW-0472">Membrane</keyword>
<evidence type="ECO:0000313" key="5">
    <source>
        <dbReference type="Proteomes" id="UP001187415"/>
    </source>
</evidence>
<keyword evidence="5" id="KW-1185">Reference proteome</keyword>
<feature type="chain" id="PRO_5041673036" evidence="3">
    <location>
        <begin position="19"/>
        <end position="324"/>
    </location>
</feature>
<evidence type="ECO:0000313" key="4">
    <source>
        <dbReference type="EMBL" id="KAK2863263.1"/>
    </source>
</evidence>
<feature type="region of interest" description="Disordered" evidence="1">
    <location>
        <begin position="189"/>
        <end position="280"/>
    </location>
</feature>
<dbReference type="Proteomes" id="UP001187415">
    <property type="component" value="Unassembled WGS sequence"/>
</dbReference>
<evidence type="ECO:0000256" key="3">
    <source>
        <dbReference type="SAM" id="SignalP"/>
    </source>
</evidence>
<keyword evidence="2" id="KW-0812">Transmembrane</keyword>
<evidence type="ECO:0000256" key="1">
    <source>
        <dbReference type="SAM" id="MobiDB-lite"/>
    </source>
</evidence>
<organism evidence="4 5">
    <name type="scientific">Channa striata</name>
    <name type="common">Snakehead murrel</name>
    <name type="synonym">Ophicephalus striatus</name>
    <dbReference type="NCBI Taxonomy" id="64152"/>
    <lineage>
        <taxon>Eukaryota</taxon>
        <taxon>Metazoa</taxon>
        <taxon>Chordata</taxon>
        <taxon>Craniata</taxon>
        <taxon>Vertebrata</taxon>
        <taxon>Euteleostomi</taxon>
        <taxon>Actinopterygii</taxon>
        <taxon>Neopterygii</taxon>
        <taxon>Teleostei</taxon>
        <taxon>Neoteleostei</taxon>
        <taxon>Acanthomorphata</taxon>
        <taxon>Anabantaria</taxon>
        <taxon>Anabantiformes</taxon>
        <taxon>Channoidei</taxon>
        <taxon>Channidae</taxon>
        <taxon>Channa</taxon>
    </lineage>
</organism>
<dbReference type="AlphaFoldDB" id="A0AA88NTT3"/>
<keyword evidence="2" id="KW-1133">Transmembrane helix</keyword>
<accession>A0AA88NTT3</accession>